<proteinExistence type="predicted"/>
<organism evidence="1">
    <name type="scientific">marine sediment metagenome</name>
    <dbReference type="NCBI Taxonomy" id="412755"/>
    <lineage>
        <taxon>unclassified sequences</taxon>
        <taxon>metagenomes</taxon>
        <taxon>ecological metagenomes</taxon>
    </lineage>
</organism>
<accession>A0A0F9UCA8</accession>
<dbReference type="AlphaFoldDB" id="A0A0F9UCA8"/>
<sequence>MSDFHPKSFKWTQMLSIFFEYVEFNDLEDALFQLRQYAEKKYKAKNPIDTRFQEYYKDIEGTDEIYGILVQMFGEP</sequence>
<comment type="caution">
    <text evidence="1">The sequence shown here is derived from an EMBL/GenBank/DDBJ whole genome shotgun (WGS) entry which is preliminary data.</text>
</comment>
<evidence type="ECO:0000313" key="1">
    <source>
        <dbReference type="EMBL" id="KKN58886.1"/>
    </source>
</evidence>
<gene>
    <name evidence="1" type="ORF">LCGC14_0547930</name>
</gene>
<protein>
    <submittedName>
        <fullName evidence="1">Uncharacterized protein</fullName>
    </submittedName>
</protein>
<name>A0A0F9UCA8_9ZZZZ</name>
<dbReference type="EMBL" id="LAZR01000746">
    <property type="protein sequence ID" value="KKN58886.1"/>
    <property type="molecule type" value="Genomic_DNA"/>
</dbReference>
<reference evidence="1" key="1">
    <citation type="journal article" date="2015" name="Nature">
        <title>Complex archaea that bridge the gap between prokaryotes and eukaryotes.</title>
        <authorList>
            <person name="Spang A."/>
            <person name="Saw J.H."/>
            <person name="Jorgensen S.L."/>
            <person name="Zaremba-Niedzwiedzka K."/>
            <person name="Martijn J."/>
            <person name="Lind A.E."/>
            <person name="van Eijk R."/>
            <person name="Schleper C."/>
            <person name="Guy L."/>
            <person name="Ettema T.J."/>
        </authorList>
    </citation>
    <scope>NUCLEOTIDE SEQUENCE</scope>
</reference>